<keyword evidence="4" id="KW-0804">Transcription</keyword>
<evidence type="ECO:0000256" key="4">
    <source>
        <dbReference type="ARBA" id="ARBA00023163"/>
    </source>
</evidence>
<evidence type="ECO:0000313" key="7">
    <source>
        <dbReference type="EMBL" id="GAA2819236.1"/>
    </source>
</evidence>
<dbReference type="InterPro" id="IPR039425">
    <property type="entry name" value="RNA_pol_sigma-70-like"/>
</dbReference>
<evidence type="ECO:0000256" key="1">
    <source>
        <dbReference type="ARBA" id="ARBA00010641"/>
    </source>
</evidence>
<dbReference type="SUPFAM" id="SSF88946">
    <property type="entry name" value="Sigma2 domain of RNA polymerase sigma factors"/>
    <property type="match status" value="1"/>
</dbReference>
<keyword evidence="3" id="KW-0731">Sigma factor</keyword>
<evidence type="ECO:0000256" key="3">
    <source>
        <dbReference type="ARBA" id="ARBA00023082"/>
    </source>
</evidence>
<feature type="domain" description="RNA polymerase sigma-70 region 2" evidence="5">
    <location>
        <begin position="24"/>
        <end position="90"/>
    </location>
</feature>
<dbReference type="PANTHER" id="PTHR43133:SF46">
    <property type="entry name" value="RNA POLYMERASE SIGMA-70 FACTOR ECF SUBFAMILY"/>
    <property type="match status" value="1"/>
</dbReference>
<keyword evidence="2" id="KW-0805">Transcription regulation</keyword>
<gene>
    <name evidence="7" type="ORF">GCM10010470_63180</name>
</gene>
<evidence type="ECO:0000259" key="6">
    <source>
        <dbReference type="Pfam" id="PF08281"/>
    </source>
</evidence>
<dbReference type="Pfam" id="PF08281">
    <property type="entry name" value="Sigma70_r4_2"/>
    <property type="match status" value="1"/>
</dbReference>
<proteinExistence type="inferred from homology"/>
<comment type="caution">
    <text evidence="7">The sequence shown here is derived from an EMBL/GenBank/DDBJ whole genome shotgun (WGS) entry which is preliminary data.</text>
</comment>
<evidence type="ECO:0000313" key="8">
    <source>
        <dbReference type="Proteomes" id="UP001500979"/>
    </source>
</evidence>
<dbReference type="Proteomes" id="UP001500979">
    <property type="component" value="Unassembled WGS sequence"/>
</dbReference>
<dbReference type="InterPro" id="IPR013324">
    <property type="entry name" value="RNA_pol_sigma_r3/r4-like"/>
</dbReference>
<dbReference type="Gene3D" id="1.10.10.10">
    <property type="entry name" value="Winged helix-like DNA-binding domain superfamily/Winged helix DNA-binding domain"/>
    <property type="match status" value="1"/>
</dbReference>
<feature type="domain" description="RNA polymerase sigma factor 70 region 4 type 2" evidence="6">
    <location>
        <begin position="121"/>
        <end position="170"/>
    </location>
</feature>
<dbReference type="PANTHER" id="PTHR43133">
    <property type="entry name" value="RNA POLYMERASE ECF-TYPE SIGMA FACTO"/>
    <property type="match status" value="1"/>
</dbReference>
<dbReference type="InterPro" id="IPR013249">
    <property type="entry name" value="RNA_pol_sigma70_r4_t2"/>
</dbReference>
<organism evidence="7 8">
    <name type="scientific">Saccharopolyspora taberi</name>
    <dbReference type="NCBI Taxonomy" id="60895"/>
    <lineage>
        <taxon>Bacteria</taxon>
        <taxon>Bacillati</taxon>
        <taxon>Actinomycetota</taxon>
        <taxon>Actinomycetes</taxon>
        <taxon>Pseudonocardiales</taxon>
        <taxon>Pseudonocardiaceae</taxon>
        <taxon>Saccharopolyspora</taxon>
    </lineage>
</organism>
<keyword evidence="8" id="KW-1185">Reference proteome</keyword>
<evidence type="ECO:0000256" key="2">
    <source>
        <dbReference type="ARBA" id="ARBA00023015"/>
    </source>
</evidence>
<dbReference type="InterPro" id="IPR014284">
    <property type="entry name" value="RNA_pol_sigma-70_dom"/>
</dbReference>
<name>A0ABN3VMA1_9PSEU</name>
<dbReference type="Gene3D" id="1.10.1740.10">
    <property type="match status" value="1"/>
</dbReference>
<dbReference type="NCBIfam" id="TIGR02937">
    <property type="entry name" value="sigma70-ECF"/>
    <property type="match status" value="1"/>
</dbReference>
<dbReference type="SUPFAM" id="SSF88659">
    <property type="entry name" value="Sigma3 and sigma4 domains of RNA polymerase sigma factors"/>
    <property type="match status" value="1"/>
</dbReference>
<dbReference type="InterPro" id="IPR007627">
    <property type="entry name" value="RNA_pol_sigma70_r2"/>
</dbReference>
<protein>
    <submittedName>
        <fullName evidence="7">RNA polymerase sigma factor</fullName>
    </submittedName>
</protein>
<evidence type="ECO:0000259" key="5">
    <source>
        <dbReference type="Pfam" id="PF04542"/>
    </source>
</evidence>
<sequence length="177" mass="19518">MREASDERLLRKVARGNRAAFDELYRRNAGWLAVRLRRRCPDPELAAEVLQDCFLTVWRSAGGFDPEGSAAAWLWTVASSRLIDAFRRQGARVRPAGEPAESALVAASAEDEALRRTMSPELTAALERLPPDLRAVLQSTVLDGRTTRETAALLGIPEGTVKTRARKARLILKEALA</sequence>
<dbReference type="InterPro" id="IPR036388">
    <property type="entry name" value="WH-like_DNA-bd_sf"/>
</dbReference>
<accession>A0ABN3VMA1</accession>
<dbReference type="Pfam" id="PF04542">
    <property type="entry name" value="Sigma70_r2"/>
    <property type="match status" value="1"/>
</dbReference>
<comment type="similarity">
    <text evidence="1">Belongs to the sigma-70 factor family. ECF subfamily.</text>
</comment>
<reference evidence="7 8" key="1">
    <citation type="journal article" date="2019" name="Int. J. Syst. Evol. Microbiol.">
        <title>The Global Catalogue of Microorganisms (GCM) 10K type strain sequencing project: providing services to taxonomists for standard genome sequencing and annotation.</title>
        <authorList>
            <consortium name="The Broad Institute Genomics Platform"/>
            <consortium name="The Broad Institute Genome Sequencing Center for Infectious Disease"/>
            <person name="Wu L."/>
            <person name="Ma J."/>
        </authorList>
    </citation>
    <scope>NUCLEOTIDE SEQUENCE [LARGE SCALE GENOMIC DNA]</scope>
    <source>
        <strain evidence="7 8">JCM 9383</strain>
    </source>
</reference>
<dbReference type="EMBL" id="BAAAUX010000037">
    <property type="protein sequence ID" value="GAA2819236.1"/>
    <property type="molecule type" value="Genomic_DNA"/>
</dbReference>
<dbReference type="InterPro" id="IPR013325">
    <property type="entry name" value="RNA_pol_sigma_r2"/>
</dbReference>
<dbReference type="CDD" id="cd06171">
    <property type="entry name" value="Sigma70_r4"/>
    <property type="match status" value="1"/>
</dbReference>
<dbReference type="RefSeq" id="WP_344686029.1">
    <property type="nucleotide sequence ID" value="NZ_BAAAUX010000037.1"/>
</dbReference>